<dbReference type="InterPro" id="IPR011990">
    <property type="entry name" value="TPR-like_helical_dom_sf"/>
</dbReference>
<organism evidence="3 4">
    <name type="scientific">Reinekea forsetii</name>
    <dbReference type="NCBI Taxonomy" id="1336806"/>
    <lineage>
        <taxon>Bacteria</taxon>
        <taxon>Pseudomonadati</taxon>
        <taxon>Pseudomonadota</taxon>
        <taxon>Gammaproteobacteria</taxon>
        <taxon>Oceanospirillales</taxon>
        <taxon>Saccharospirillaceae</taxon>
        <taxon>Reinekea</taxon>
    </lineage>
</organism>
<evidence type="ECO:0000256" key="1">
    <source>
        <dbReference type="ARBA" id="ARBA00022723"/>
    </source>
</evidence>
<dbReference type="AlphaFoldDB" id="A0A2K8KND0"/>
<dbReference type="OrthoDB" id="507476at2"/>
<name>A0A2K8KND0_9GAMM</name>
<evidence type="ECO:0000259" key="2">
    <source>
        <dbReference type="Pfam" id="PF18073"/>
    </source>
</evidence>
<dbReference type="Gene3D" id="1.25.40.10">
    <property type="entry name" value="Tetratricopeptide repeat domain"/>
    <property type="match status" value="1"/>
</dbReference>
<dbReference type="KEGG" id="rfo:REIFOR_01167"/>
<protein>
    <recommendedName>
        <fullName evidence="2">LapB rubredoxin metal binding domain-containing protein</fullName>
    </recommendedName>
</protein>
<evidence type="ECO:0000313" key="4">
    <source>
        <dbReference type="Proteomes" id="UP000229757"/>
    </source>
</evidence>
<dbReference type="EMBL" id="CP011797">
    <property type="protein sequence ID" value="ATX76315.1"/>
    <property type="molecule type" value="Genomic_DNA"/>
</dbReference>
<dbReference type="Pfam" id="PF18073">
    <property type="entry name" value="Zn_ribbon_LapB"/>
    <property type="match status" value="1"/>
</dbReference>
<accession>A0A2K8KND0</accession>
<dbReference type="InterPro" id="IPR019734">
    <property type="entry name" value="TPR_rpt"/>
</dbReference>
<dbReference type="GO" id="GO:0046872">
    <property type="term" value="F:metal ion binding"/>
    <property type="evidence" value="ECO:0007669"/>
    <property type="project" value="UniProtKB-KW"/>
</dbReference>
<gene>
    <name evidence="3" type="ORF">REIFOR_01167</name>
</gene>
<dbReference type="InterPro" id="IPR041166">
    <property type="entry name" value="Rubredoxin_2"/>
</dbReference>
<proteinExistence type="predicted"/>
<dbReference type="Pfam" id="PF13176">
    <property type="entry name" value="TPR_7"/>
    <property type="match status" value="1"/>
</dbReference>
<reference evidence="3 4" key="1">
    <citation type="journal article" date="2017" name="Environ. Microbiol.">
        <title>Genomic and physiological analyses of 'Reinekea forsetii' reveal a versatile opportunistic lifestyle during spring algae blooms.</title>
        <authorList>
            <person name="Avci B."/>
            <person name="Hahnke R.L."/>
            <person name="Chafee M."/>
            <person name="Fischer T."/>
            <person name="Gruber-Vodicka H."/>
            <person name="Tegetmeyer H.E."/>
            <person name="Harder J."/>
            <person name="Fuchs B.M."/>
            <person name="Amann R.I."/>
            <person name="Teeling H."/>
        </authorList>
    </citation>
    <scope>NUCLEOTIDE SEQUENCE [LARGE SCALE GENOMIC DNA]</scope>
    <source>
        <strain evidence="3 4">Hel1_31_D35</strain>
    </source>
</reference>
<feature type="domain" description="LapB rubredoxin metal binding" evidence="2">
    <location>
        <begin position="333"/>
        <end position="358"/>
    </location>
</feature>
<keyword evidence="4" id="KW-1185">Reference proteome</keyword>
<keyword evidence="1" id="KW-0479">Metal-binding</keyword>
<dbReference type="Proteomes" id="UP000229757">
    <property type="component" value="Chromosome"/>
</dbReference>
<evidence type="ECO:0000313" key="3">
    <source>
        <dbReference type="EMBL" id="ATX76315.1"/>
    </source>
</evidence>
<dbReference type="RefSeq" id="WP_100256664.1">
    <property type="nucleotide sequence ID" value="NZ_CP011797.1"/>
</dbReference>
<sequence>MVTWLNLFRKFLPARFAGRRFILGDYHFDLTSFEGDVADWLNKFPISAANVEIYLALAELFRRRGEFDKAVSVHEAIAEAEIAGHSSAELSLEIAQDYYAAGVLGHAEEVLRRALVDADEDHSRQAFRLWLAILESEQDWHRAVELVEQYGLPGSGGVRLVNLYCEYVLQVQTTLAPALVQKVLKKARKLAVGARVDLLGAQIATEEQRFTAAIRSYKRLLRNDPRRVHLALSPLLALVQREGQQASLLTFLQRLYPDHPSVRILEAIVELHQSSGTALTPKWQKQLELQVMSGDSYPLTLYWLNQQQTLSASVMAVLSPALQRQSLAESDVHQCTECGFQSEPMRWQCPQCESWETLCSRYESKIVQEQKKVG</sequence>